<evidence type="ECO:0000313" key="2">
    <source>
        <dbReference type="EMBL" id="OFA08441.1"/>
    </source>
</evidence>
<dbReference type="Proteomes" id="UP000175989">
    <property type="component" value="Unassembled WGS sequence"/>
</dbReference>
<keyword evidence="1" id="KW-0472">Membrane</keyword>
<organism evidence="2 3">
    <name type="scientific">Duganella phyllosphaerae</name>
    <dbReference type="NCBI Taxonomy" id="762836"/>
    <lineage>
        <taxon>Bacteria</taxon>
        <taxon>Pseudomonadati</taxon>
        <taxon>Pseudomonadota</taxon>
        <taxon>Betaproteobacteria</taxon>
        <taxon>Burkholderiales</taxon>
        <taxon>Oxalobacteraceae</taxon>
        <taxon>Telluria group</taxon>
        <taxon>Duganella</taxon>
    </lineage>
</organism>
<protein>
    <recommendedName>
        <fullName evidence="4">Mobilization protein</fullName>
    </recommendedName>
</protein>
<dbReference type="InterPro" id="IPR020369">
    <property type="entry name" value="Mobilisation_protein_B"/>
</dbReference>
<reference evidence="3" key="1">
    <citation type="journal article" date="2016" name="Front. Microbiol.">
        <title>Molecular Keys to the Janthinobacterium and Duganella spp. Interaction with the Plant Pathogen Fusarium graminearum.</title>
        <authorList>
            <person name="Haack F.S."/>
            <person name="Poehlein A."/>
            <person name="Kroger C."/>
            <person name="Voigt C.A."/>
            <person name="Piepenbring M."/>
            <person name="Bode H.B."/>
            <person name="Daniel R."/>
            <person name="Schafer W."/>
            <person name="Streit W.R."/>
        </authorList>
    </citation>
    <scope>NUCLEOTIDE SEQUENCE [LARGE SCALE GENOMIC DNA]</scope>
    <source>
        <strain evidence="3">T54</strain>
    </source>
</reference>
<evidence type="ECO:0000313" key="3">
    <source>
        <dbReference type="Proteomes" id="UP000175989"/>
    </source>
</evidence>
<name>A0A1E7X5X2_9BURK</name>
<comment type="caution">
    <text evidence="2">The sequence shown here is derived from an EMBL/GenBank/DDBJ whole genome shotgun (WGS) entry which is preliminary data.</text>
</comment>
<dbReference type="AlphaFoldDB" id="A0A1E7X5X2"/>
<keyword evidence="1" id="KW-0812">Transmembrane</keyword>
<dbReference type="EMBL" id="LROM01000048">
    <property type="protein sequence ID" value="OFA08441.1"/>
    <property type="molecule type" value="Genomic_DNA"/>
</dbReference>
<dbReference type="RefSeq" id="WP_070246434.1">
    <property type="nucleotide sequence ID" value="NZ_LROM01000048.1"/>
</dbReference>
<sequence>MSKTETVQQLAAASNAARVQALNQQIESLRQAKLTNVEELAAMLEPLAQAMALLTEETAASLRKIERIEQRSRDQSSQFNVQMEKALVSWKQAATAAKAAADQMDRAEENAALRGMVVAVLTGLTTGLLVSALWLWLAR</sequence>
<keyword evidence="1" id="KW-1133">Transmembrane helix</keyword>
<evidence type="ECO:0000256" key="1">
    <source>
        <dbReference type="SAM" id="Phobius"/>
    </source>
</evidence>
<keyword evidence="3" id="KW-1185">Reference proteome</keyword>
<gene>
    <name evidence="2" type="ORF">DUPY_06970</name>
</gene>
<dbReference type="Pfam" id="PF17511">
    <property type="entry name" value="Mobilization_B"/>
    <property type="match status" value="1"/>
</dbReference>
<feature type="transmembrane region" description="Helical" evidence="1">
    <location>
        <begin position="116"/>
        <end position="137"/>
    </location>
</feature>
<proteinExistence type="predicted"/>
<evidence type="ECO:0008006" key="4">
    <source>
        <dbReference type="Google" id="ProtNLM"/>
    </source>
</evidence>
<accession>A0A1E7X5X2</accession>